<feature type="domain" description="H repeat-associated protein N-terminal" evidence="2">
    <location>
        <begin position="9"/>
        <end position="78"/>
    </location>
</feature>
<keyword evidence="1" id="KW-1133">Transmembrane helix</keyword>
<sequence>MERSTSLIDQLGNVTDPRRGEPVYPLVNILFMMICGVVAGADDFVAIARFANTKKDWFAKFLDMTHGVPSHDRFNAIL</sequence>
<dbReference type="Proteomes" id="UP000011996">
    <property type="component" value="Unassembled WGS sequence"/>
</dbReference>
<evidence type="ECO:0000313" key="4">
    <source>
        <dbReference type="Proteomes" id="UP000011996"/>
    </source>
</evidence>
<organism evidence="3 4">
    <name type="scientific">Rhodopirellula europaea SH398</name>
    <dbReference type="NCBI Taxonomy" id="1263868"/>
    <lineage>
        <taxon>Bacteria</taxon>
        <taxon>Pseudomonadati</taxon>
        <taxon>Planctomycetota</taxon>
        <taxon>Planctomycetia</taxon>
        <taxon>Pirellulales</taxon>
        <taxon>Pirellulaceae</taxon>
        <taxon>Rhodopirellula</taxon>
    </lineage>
</organism>
<keyword evidence="1" id="KW-0472">Membrane</keyword>
<protein>
    <submittedName>
        <fullName evidence="3">Family transposase</fullName>
    </submittedName>
</protein>
<dbReference type="RefSeq" id="WP_008671148.1">
    <property type="nucleotide sequence ID" value="NZ_ANOF01000168.1"/>
</dbReference>
<dbReference type="PANTHER" id="PTHR30298:SF0">
    <property type="entry name" value="PROTEIN YBFL-RELATED"/>
    <property type="match status" value="1"/>
</dbReference>
<gene>
    <name evidence="3" type="ORF">RESH_05250</name>
</gene>
<name>M5RY02_9BACT</name>
<dbReference type="AlphaFoldDB" id="M5RY02"/>
<comment type="caution">
    <text evidence="3">The sequence shown here is derived from an EMBL/GenBank/DDBJ whole genome shotgun (WGS) entry which is preliminary data.</text>
</comment>
<evidence type="ECO:0000313" key="3">
    <source>
        <dbReference type="EMBL" id="EMI24185.1"/>
    </source>
</evidence>
<dbReference type="InterPro" id="IPR051698">
    <property type="entry name" value="Transposase_11-like"/>
</dbReference>
<dbReference type="STRING" id="1263868.RESH_05250"/>
<dbReference type="EMBL" id="ANOF01000168">
    <property type="protein sequence ID" value="EMI24185.1"/>
    <property type="molecule type" value="Genomic_DNA"/>
</dbReference>
<feature type="transmembrane region" description="Helical" evidence="1">
    <location>
        <begin position="29"/>
        <end position="51"/>
    </location>
</feature>
<reference evidence="3 4" key="1">
    <citation type="journal article" date="2013" name="Mar. Genomics">
        <title>Expression of sulfatases in Rhodopirellula baltica and the diversity of sulfatases in the genus Rhodopirellula.</title>
        <authorList>
            <person name="Wegner C.E."/>
            <person name="Richter-Heitmann T."/>
            <person name="Klindworth A."/>
            <person name="Klockow C."/>
            <person name="Richter M."/>
            <person name="Achstetter T."/>
            <person name="Glockner F.O."/>
            <person name="Harder J."/>
        </authorList>
    </citation>
    <scope>NUCLEOTIDE SEQUENCE [LARGE SCALE GENOMIC DNA]</scope>
    <source>
        <strain evidence="3 4">SH398</strain>
    </source>
</reference>
<dbReference type="PANTHER" id="PTHR30298">
    <property type="entry name" value="H REPEAT-ASSOCIATED PREDICTED TRANSPOSASE"/>
    <property type="match status" value="1"/>
</dbReference>
<keyword evidence="1" id="KW-0812">Transmembrane</keyword>
<proteinExistence type="predicted"/>
<dbReference type="Pfam" id="PF13808">
    <property type="entry name" value="DDE_Tnp_1_assoc"/>
    <property type="match status" value="1"/>
</dbReference>
<evidence type="ECO:0000256" key="1">
    <source>
        <dbReference type="SAM" id="Phobius"/>
    </source>
</evidence>
<dbReference type="InterPro" id="IPR032806">
    <property type="entry name" value="YbfD_N"/>
</dbReference>
<feature type="non-terminal residue" evidence="3">
    <location>
        <position position="78"/>
    </location>
</feature>
<evidence type="ECO:0000259" key="2">
    <source>
        <dbReference type="Pfam" id="PF13808"/>
    </source>
</evidence>
<accession>M5RY02</accession>